<comment type="caution">
    <text evidence="8">The sequence shown here is derived from an EMBL/GenBank/DDBJ whole genome shotgun (WGS) entry which is preliminary data.</text>
</comment>
<feature type="domain" description="Reticulon" evidence="7">
    <location>
        <begin position="40"/>
        <end position="201"/>
    </location>
</feature>
<evidence type="ECO:0000256" key="5">
    <source>
        <dbReference type="ARBA" id="ARBA00023136"/>
    </source>
</evidence>
<protein>
    <recommendedName>
        <fullName evidence="6">Reticulon-like protein</fullName>
    </recommendedName>
</protein>
<reference evidence="8" key="1">
    <citation type="submission" date="2019-05" db="EMBL/GenBank/DDBJ databases">
        <title>Annotation for the trematode Fasciolopsis buski.</title>
        <authorList>
            <person name="Choi Y.-J."/>
        </authorList>
    </citation>
    <scope>NUCLEOTIDE SEQUENCE</scope>
    <source>
        <strain evidence="8">HT</strain>
        <tissue evidence="8">Whole worm</tissue>
    </source>
</reference>
<evidence type="ECO:0000259" key="7">
    <source>
        <dbReference type="PROSITE" id="PS50845"/>
    </source>
</evidence>
<feature type="transmembrane region" description="Helical" evidence="6">
    <location>
        <begin position="74"/>
        <end position="93"/>
    </location>
</feature>
<dbReference type="PANTHER" id="PTHR45799">
    <property type="entry name" value="RETICULON-LIKE PROTEIN"/>
    <property type="match status" value="1"/>
</dbReference>
<name>A0A8E0S532_9TREM</name>
<dbReference type="PROSITE" id="PS50845">
    <property type="entry name" value="RETICULON"/>
    <property type="match status" value="1"/>
</dbReference>
<evidence type="ECO:0000313" key="9">
    <source>
        <dbReference type="Proteomes" id="UP000728185"/>
    </source>
</evidence>
<evidence type="ECO:0000256" key="4">
    <source>
        <dbReference type="ARBA" id="ARBA00022989"/>
    </source>
</evidence>
<dbReference type="InterPro" id="IPR046964">
    <property type="entry name" value="RTN1-4"/>
</dbReference>
<dbReference type="GO" id="GO:0005789">
    <property type="term" value="C:endoplasmic reticulum membrane"/>
    <property type="evidence" value="ECO:0007669"/>
    <property type="project" value="UniProtKB-SubCell"/>
</dbReference>
<feature type="transmembrane region" description="Helical" evidence="6">
    <location>
        <begin position="113"/>
        <end position="133"/>
    </location>
</feature>
<proteinExistence type="predicted"/>
<dbReference type="Proteomes" id="UP000728185">
    <property type="component" value="Unassembled WGS sequence"/>
</dbReference>
<dbReference type="InterPro" id="IPR003388">
    <property type="entry name" value="Reticulon"/>
</dbReference>
<dbReference type="EMBL" id="LUCM01003038">
    <property type="protein sequence ID" value="KAA0196412.1"/>
    <property type="molecule type" value="Genomic_DNA"/>
</dbReference>
<organism evidence="8 9">
    <name type="scientific">Fasciolopsis buskii</name>
    <dbReference type="NCBI Taxonomy" id="27845"/>
    <lineage>
        <taxon>Eukaryota</taxon>
        <taxon>Metazoa</taxon>
        <taxon>Spiralia</taxon>
        <taxon>Lophotrochozoa</taxon>
        <taxon>Platyhelminthes</taxon>
        <taxon>Trematoda</taxon>
        <taxon>Digenea</taxon>
        <taxon>Plagiorchiida</taxon>
        <taxon>Echinostomata</taxon>
        <taxon>Echinostomatoidea</taxon>
        <taxon>Fasciolidae</taxon>
        <taxon>Fasciolopsis</taxon>
    </lineage>
</organism>
<dbReference type="GO" id="GO:0030424">
    <property type="term" value="C:axon"/>
    <property type="evidence" value="ECO:0007669"/>
    <property type="project" value="TreeGrafter"/>
</dbReference>
<keyword evidence="4 6" id="KW-1133">Transmembrane helix</keyword>
<keyword evidence="2 6" id="KW-0812">Transmembrane</keyword>
<comment type="subcellular location">
    <subcellularLocation>
        <location evidence="1 6">Endoplasmic reticulum membrane</location>
        <topology evidence="1 6">Multi-pass membrane protein</topology>
    </subcellularLocation>
</comment>
<accession>A0A8E0S532</accession>
<gene>
    <name evidence="8" type="ORF">FBUS_03503</name>
</gene>
<sequence length="202" mass="22702">MSTSSLPGIGFGRTHPFVSPLVFTAPQAAACEKCPVKEEVRSLIYWRHPIRSAIVLVSLLVVEISFLCLSAISLLAYAGILLLIIINGLRLYYQHIAKTENKMFKQLLFTRDIFLLTNFGASVKFGIVLYLMTYVGARFNFLTICIIATLVAFIVPKFYECYQSEIDRGLELIRKKANVACTKIGDQLNKLPVFGTKKEKKN</sequence>
<keyword evidence="5 6" id="KW-0472">Membrane</keyword>
<evidence type="ECO:0000256" key="3">
    <source>
        <dbReference type="ARBA" id="ARBA00022824"/>
    </source>
</evidence>
<evidence type="ECO:0000256" key="6">
    <source>
        <dbReference type="RuleBase" id="RU363132"/>
    </source>
</evidence>
<evidence type="ECO:0000313" key="8">
    <source>
        <dbReference type="EMBL" id="KAA0196412.1"/>
    </source>
</evidence>
<dbReference type="Pfam" id="PF02453">
    <property type="entry name" value="Reticulon"/>
    <property type="match status" value="1"/>
</dbReference>
<evidence type="ECO:0000256" key="2">
    <source>
        <dbReference type="ARBA" id="ARBA00022692"/>
    </source>
</evidence>
<feature type="transmembrane region" description="Helical" evidence="6">
    <location>
        <begin position="139"/>
        <end position="159"/>
    </location>
</feature>
<keyword evidence="9" id="KW-1185">Reference proteome</keyword>
<dbReference type="PANTHER" id="PTHR45799:SF2">
    <property type="entry name" value="RETICULON-LIKE PROTEIN"/>
    <property type="match status" value="1"/>
</dbReference>
<evidence type="ECO:0000256" key="1">
    <source>
        <dbReference type="ARBA" id="ARBA00004477"/>
    </source>
</evidence>
<keyword evidence="3 6" id="KW-0256">Endoplasmic reticulum</keyword>
<dbReference type="AlphaFoldDB" id="A0A8E0S532"/>
<dbReference type="OrthoDB" id="567788at2759"/>